<sequence length="246" mass="26618">PPTTLPPTTLPPTTTIPSPTGETVVVEVASWSYRQGLVDPNTPSSEQQFKVEAVYQISNLAPYPASVSFASTATADLIGKVLRRIDEWSTVTVPALSVVTLASSAWVYSNDPSLIGVELGEVSASYDCSVSPTWWSPSTTTTTTIPCPSADELVWDVEWSAVKTPVDPNVGWTETEYTLTGAVTITNPTPFDAQLFFDLLLYNNTGGFQGFFLYYTGRNGPLRLSAGEVWTIDVQKRAHGQDGPNF</sequence>
<gene>
    <name evidence="1" type="ORF">METZ01_LOCUS471968</name>
</gene>
<evidence type="ECO:0000313" key="1">
    <source>
        <dbReference type="EMBL" id="SVE19114.1"/>
    </source>
</evidence>
<feature type="non-terminal residue" evidence="1">
    <location>
        <position position="1"/>
    </location>
</feature>
<proteinExistence type="predicted"/>
<accession>A0A383BGU0</accession>
<organism evidence="1">
    <name type="scientific">marine metagenome</name>
    <dbReference type="NCBI Taxonomy" id="408172"/>
    <lineage>
        <taxon>unclassified sequences</taxon>
        <taxon>metagenomes</taxon>
        <taxon>ecological metagenomes</taxon>
    </lineage>
</organism>
<feature type="non-terminal residue" evidence="1">
    <location>
        <position position="246"/>
    </location>
</feature>
<protein>
    <submittedName>
        <fullName evidence="1">Uncharacterized protein</fullName>
    </submittedName>
</protein>
<name>A0A383BGU0_9ZZZZ</name>
<dbReference type="EMBL" id="UINC01200297">
    <property type="protein sequence ID" value="SVE19114.1"/>
    <property type="molecule type" value="Genomic_DNA"/>
</dbReference>
<reference evidence="1" key="1">
    <citation type="submission" date="2018-05" db="EMBL/GenBank/DDBJ databases">
        <authorList>
            <person name="Lanie J.A."/>
            <person name="Ng W.-L."/>
            <person name="Kazmierczak K.M."/>
            <person name="Andrzejewski T.M."/>
            <person name="Davidsen T.M."/>
            <person name="Wayne K.J."/>
            <person name="Tettelin H."/>
            <person name="Glass J.I."/>
            <person name="Rusch D."/>
            <person name="Podicherti R."/>
            <person name="Tsui H.-C.T."/>
            <person name="Winkler M.E."/>
        </authorList>
    </citation>
    <scope>NUCLEOTIDE SEQUENCE</scope>
</reference>
<dbReference type="AlphaFoldDB" id="A0A383BGU0"/>